<keyword evidence="1" id="KW-0472">Membrane</keyword>
<keyword evidence="1" id="KW-1133">Transmembrane helix</keyword>
<feature type="domain" description="DUF1468" evidence="2">
    <location>
        <begin position="14"/>
        <end position="151"/>
    </location>
</feature>
<feature type="transmembrane region" description="Helical" evidence="1">
    <location>
        <begin position="80"/>
        <end position="97"/>
    </location>
</feature>
<sequence length="172" mass="18597">METHNTRRPGEIVFNAALFGFSLFMFWQAYQISGFSALSSAGAFPMAMSAIMVITSAVVLIRSAGLASPGGGFAAFRKEVLPPAVLVFSLFILAYSVTLKSLGFLLASFLFLLFSIWYLERGRIGRTLLLAVVSIVGVYVIFRLVFQVVLPEGIIPERAILAAIGDFFGGSN</sequence>
<feature type="transmembrane region" description="Helical" evidence="1">
    <location>
        <begin position="103"/>
        <end position="120"/>
    </location>
</feature>
<evidence type="ECO:0000313" key="3">
    <source>
        <dbReference type="EMBL" id="MBP2233621.1"/>
    </source>
</evidence>
<reference evidence="3 4" key="1">
    <citation type="submission" date="2021-03" db="EMBL/GenBank/DDBJ databases">
        <title>Genomic Encyclopedia of Type Strains, Phase IV (KMG-IV): sequencing the most valuable type-strain genomes for metagenomic binning, comparative biology and taxonomic classification.</title>
        <authorList>
            <person name="Goeker M."/>
        </authorList>
    </citation>
    <scope>NUCLEOTIDE SEQUENCE [LARGE SCALE GENOMIC DNA]</scope>
    <source>
        <strain evidence="3 4">DSM 13372</strain>
    </source>
</reference>
<keyword evidence="1" id="KW-0812">Transmembrane</keyword>
<dbReference type="Pfam" id="PF07331">
    <property type="entry name" value="TctB"/>
    <property type="match status" value="1"/>
</dbReference>
<accession>A0ABS4QU04</accession>
<evidence type="ECO:0000259" key="2">
    <source>
        <dbReference type="Pfam" id="PF07331"/>
    </source>
</evidence>
<evidence type="ECO:0000256" key="1">
    <source>
        <dbReference type="SAM" id="Phobius"/>
    </source>
</evidence>
<name>A0ABS4QU04_9HYPH</name>
<feature type="transmembrane region" description="Helical" evidence="1">
    <location>
        <begin position="42"/>
        <end position="60"/>
    </location>
</feature>
<dbReference type="EMBL" id="JAGILA010000001">
    <property type="protein sequence ID" value="MBP2233621.1"/>
    <property type="molecule type" value="Genomic_DNA"/>
</dbReference>
<dbReference type="Proteomes" id="UP000730739">
    <property type="component" value="Unassembled WGS sequence"/>
</dbReference>
<dbReference type="RefSeq" id="WP_209599927.1">
    <property type="nucleotide sequence ID" value="NZ_JAGILA010000001.1"/>
</dbReference>
<evidence type="ECO:0000313" key="4">
    <source>
        <dbReference type="Proteomes" id="UP000730739"/>
    </source>
</evidence>
<proteinExistence type="predicted"/>
<dbReference type="InterPro" id="IPR009936">
    <property type="entry name" value="DUF1468"/>
</dbReference>
<protein>
    <recommendedName>
        <fullName evidence="2">DUF1468 domain-containing protein</fullName>
    </recommendedName>
</protein>
<feature type="transmembrane region" description="Helical" evidence="1">
    <location>
        <begin position="12"/>
        <end position="30"/>
    </location>
</feature>
<feature type="transmembrane region" description="Helical" evidence="1">
    <location>
        <begin position="127"/>
        <end position="146"/>
    </location>
</feature>
<organism evidence="3 4">
    <name type="scientific">Sinorhizobium kostiense</name>
    <dbReference type="NCBI Taxonomy" id="76747"/>
    <lineage>
        <taxon>Bacteria</taxon>
        <taxon>Pseudomonadati</taxon>
        <taxon>Pseudomonadota</taxon>
        <taxon>Alphaproteobacteria</taxon>
        <taxon>Hyphomicrobiales</taxon>
        <taxon>Rhizobiaceae</taxon>
        <taxon>Sinorhizobium/Ensifer group</taxon>
        <taxon>Sinorhizobium</taxon>
    </lineage>
</organism>
<gene>
    <name evidence="3" type="ORF">J2Z31_000111</name>
</gene>
<comment type="caution">
    <text evidence="3">The sequence shown here is derived from an EMBL/GenBank/DDBJ whole genome shotgun (WGS) entry which is preliminary data.</text>
</comment>
<keyword evidence="4" id="KW-1185">Reference proteome</keyword>